<dbReference type="InParanoid" id="F4RC01"/>
<sequence length="148" mass="16789">MVALFDVTSLLQHFFAVPLVIHPSTSKILLPTPKDVIPALTSVSDLDYLDWNSHSFLQEDQKFMSLTIKTQFQINSIQQKHEELADVIADVPGHFKSHPKTNAMAIKESERLGLIRKSNNIQLKLRLPNPDSFTMQDSSDTVASYWCH</sequence>
<proteinExistence type="predicted"/>
<dbReference type="EMBL" id="GL883095">
    <property type="protein sequence ID" value="EGG10190.1"/>
    <property type="molecule type" value="Genomic_DNA"/>
</dbReference>
<keyword evidence="2" id="KW-1185">Reference proteome</keyword>
<dbReference type="Proteomes" id="UP000001072">
    <property type="component" value="Unassembled WGS sequence"/>
</dbReference>
<dbReference type="OrthoDB" id="10521502at2759"/>
<dbReference type="KEGG" id="mlr:MELLADRAFT_60696"/>
<reference evidence="2" key="1">
    <citation type="journal article" date="2011" name="Proc. Natl. Acad. Sci. U.S.A.">
        <title>Obligate biotrophy features unraveled by the genomic analysis of rust fungi.</title>
        <authorList>
            <person name="Duplessis S."/>
            <person name="Cuomo C.A."/>
            <person name="Lin Y.-C."/>
            <person name="Aerts A."/>
            <person name="Tisserant E."/>
            <person name="Veneault-Fourrey C."/>
            <person name="Joly D.L."/>
            <person name="Hacquard S."/>
            <person name="Amselem J."/>
            <person name="Cantarel B.L."/>
            <person name="Chiu R."/>
            <person name="Coutinho P.M."/>
            <person name="Feau N."/>
            <person name="Field M."/>
            <person name="Frey P."/>
            <person name="Gelhaye E."/>
            <person name="Goldberg J."/>
            <person name="Grabherr M.G."/>
            <person name="Kodira C.D."/>
            <person name="Kohler A."/>
            <person name="Kuees U."/>
            <person name="Lindquist E.A."/>
            <person name="Lucas S.M."/>
            <person name="Mago R."/>
            <person name="Mauceli E."/>
            <person name="Morin E."/>
            <person name="Murat C."/>
            <person name="Pangilinan J.L."/>
            <person name="Park R."/>
            <person name="Pearson M."/>
            <person name="Quesneville H."/>
            <person name="Rouhier N."/>
            <person name="Sakthikumar S."/>
            <person name="Salamov A.A."/>
            <person name="Schmutz J."/>
            <person name="Selles B."/>
            <person name="Shapiro H."/>
            <person name="Tanguay P."/>
            <person name="Tuskan G.A."/>
            <person name="Henrissat B."/>
            <person name="Van de Peer Y."/>
            <person name="Rouze P."/>
            <person name="Ellis J.G."/>
            <person name="Dodds P.N."/>
            <person name="Schein J.E."/>
            <person name="Zhong S."/>
            <person name="Hamelin R.C."/>
            <person name="Grigoriev I.V."/>
            <person name="Szabo L.J."/>
            <person name="Martin F."/>
        </authorList>
    </citation>
    <scope>NUCLEOTIDE SEQUENCE [LARGE SCALE GENOMIC DNA]</scope>
    <source>
        <strain evidence="2">98AG31 / pathotype 3-4-7</strain>
    </source>
</reference>
<name>F4RC01_MELLP</name>
<accession>F4RC01</accession>
<protein>
    <submittedName>
        <fullName evidence="1">Uncharacterized protein</fullName>
    </submittedName>
</protein>
<dbReference type="VEuPathDB" id="FungiDB:MELLADRAFT_60696"/>
<organism evidence="2">
    <name type="scientific">Melampsora larici-populina (strain 98AG31 / pathotype 3-4-7)</name>
    <name type="common">Poplar leaf rust fungus</name>
    <dbReference type="NCBI Taxonomy" id="747676"/>
    <lineage>
        <taxon>Eukaryota</taxon>
        <taxon>Fungi</taxon>
        <taxon>Dikarya</taxon>
        <taxon>Basidiomycota</taxon>
        <taxon>Pucciniomycotina</taxon>
        <taxon>Pucciniomycetes</taxon>
        <taxon>Pucciniales</taxon>
        <taxon>Melampsoraceae</taxon>
        <taxon>Melampsora</taxon>
    </lineage>
</organism>
<dbReference type="HOGENOM" id="CLU_1759209_0_0_1"/>
<dbReference type="AlphaFoldDB" id="F4RC01"/>
<evidence type="ECO:0000313" key="2">
    <source>
        <dbReference type="Proteomes" id="UP000001072"/>
    </source>
</evidence>
<evidence type="ECO:0000313" key="1">
    <source>
        <dbReference type="EMBL" id="EGG10190.1"/>
    </source>
</evidence>
<dbReference type="GeneID" id="18929591"/>
<dbReference type="RefSeq" id="XP_007406491.1">
    <property type="nucleotide sequence ID" value="XM_007406429.1"/>
</dbReference>
<gene>
    <name evidence="1" type="ORF">MELLADRAFT_60696</name>
</gene>